<name>A0A4V2Q3D1_9GAMM</name>
<keyword evidence="1" id="KW-0808">Transferase</keyword>
<evidence type="ECO:0000313" key="5">
    <source>
        <dbReference type="Proteomes" id="UP000294555"/>
    </source>
</evidence>
<evidence type="ECO:0000259" key="3">
    <source>
        <dbReference type="PROSITE" id="PS51480"/>
    </source>
</evidence>
<dbReference type="RefSeq" id="WP_132925465.1">
    <property type="nucleotide sequence ID" value="NZ_SJOI01000001.1"/>
</dbReference>
<dbReference type="GO" id="GO:0019563">
    <property type="term" value="P:glycerol catabolic process"/>
    <property type="evidence" value="ECO:0007669"/>
    <property type="project" value="TreeGrafter"/>
</dbReference>
<dbReference type="SMART" id="SM01120">
    <property type="entry name" value="Dak2"/>
    <property type="match status" value="1"/>
</dbReference>
<dbReference type="PANTHER" id="PTHR28629:SF4">
    <property type="entry name" value="TRIOKINASE_FMN CYCLASE"/>
    <property type="match status" value="1"/>
</dbReference>
<sequence length="217" mass="22440">MVDCLSLTQCRALVAAWHQAMIEQRATLIALDQQIGDGDLGITMQKAFAAAANTVPGEQEGIGEYFALCGVAMAKAAPSTMGTLMATGFMRGGKALPAAAAQLDGQLLVRFFTAFTQGIADRGKARAGDKTVLDVLLPAGQALSDGIDGGASPAQAVEAAFRAAEQGLDATRTMLPQWGKAASFAEKGLGIVDSGGSVAVILFRVLHDFFQQSPLLP</sequence>
<keyword evidence="5" id="KW-1185">Reference proteome</keyword>
<keyword evidence="2 4" id="KW-0418">Kinase</keyword>
<protein>
    <submittedName>
        <fullName evidence="4">Dihydroxyacetone kinase-like protein</fullName>
    </submittedName>
</protein>
<evidence type="ECO:0000313" key="4">
    <source>
        <dbReference type="EMBL" id="TCL06228.1"/>
    </source>
</evidence>
<dbReference type="InterPro" id="IPR004007">
    <property type="entry name" value="DhaL_dom"/>
</dbReference>
<dbReference type="Proteomes" id="UP000294555">
    <property type="component" value="Unassembled WGS sequence"/>
</dbReference>
<dbReference type="OrthoDB" id="9800291at2"/>
<reference evidence="4 5" key="1">
    <citation type="submission" date="2019-02" db="EMBL/GenBank/DDBJ databases">
        <title>Investigation of anaerobic lignin degradation for improved lignocellulosic biofuels.</title>
        <authorList>
            <person name="Deangelis K."/>
        </authorList>
    </citation>
    <scope>NUCLEOTIDE SEQUENCE [LARGE SCALE GENOMIC DNA]</scope>
    <source>
        <strain evidence="4 5">159R</strain>
    </source>
</reference>
<evidence type="ECO:0000256" key="1">
    <source>
        <dbReference type="ARBA" id="ARBA00022679"/>
    </source>
</evidence>
<comment type="caution">
    <text evidence="4">The sequence shown here is derived from an EMBL/GenBank/DDBJ whole genome shotgun (WGS) entry which is preliminary data.</text>
</comment>
<dbReference type="GO" id="GO:0005829">
    <property type="term" value="C:cytosol"/>
    <property type="evidence" value="ECO:0007669"/>
    <property type="project" value="TreeGrafter"/>
</dbReference>
<dbReference type="GO" id="GO:0004371">
    <property type="term" value="F:glycerone kinase activity"/>
    <property type="evidence" value="ECO:0007669"/>
    <property type="project" value="InterPro"/>
</dbReference>
<feature type="domain" description="DhaL" evidence="3">
    <location>
        <begin position="8"/>
        <end position="208"/>
    </location>
</feature>
<dbReference type="PROSITE" id="PS51480">
    <property type="entry name" value="DHAL"/>
    <property type="match status" value="1"/>
</dbReference>
<proteinExistence type="predicted"/>
<dbReference type="InterPro" id="IPR036117">
    <property type="entry name" value="DhaL_dom_sf"/>
</dbReference>
<organism evidence="4 5">
    <name type="scientific">Sodalis ligni</name>
    <dbReference type="NCBI Taxonomy" id="2697027"/>
    <lineage>
        <taxon>Bacteria</taxon>
        <taxon>Pseudomonadati</taxon>
        <taxon>Pseudomonadota</taxon>
        <taxon>Gammaproteobacteria</taxon>
        <taxon>Enterobacterales</taxon>
        <taxon>Bruguierivoracaceae</taxon>
        <taxon>Sodalis</taxon>
    </lineage>
</organism>
<accession>A0A4V2Q3D1</accession>
<dbReference type="EMBL" id="SJOI01000001">
    <property type="protein sequence ID" value="TCL06228.1"/>
    <property type="molecule type" value="Genomic_DNA"/>
</dbReference>
<dbReference type="Pfam" id="PF02734">
    <property type="entry name" value="Dak2"/>
    <property type="match status" value="1"/>
</dbReference>
<dbReference type="InterPro" id="IPR050861">
    <property type="entry name" value="Dihydroxyacetone_Kinase"/>
</dbReference>
<gene>
    <name evidence="4" type="ORF">EZJ58_4463</name>
</gene>
<dbReference type="PANTHER" id="PTHR28629">
    <property type="entry name" value="TRIOKINASE/FMN CYCLASE"/>
    <property type="match status" value="1"/>
</dbReference>
<dbReference type="Gene3D" id="1.25.40.340">
    <property type="match status" value="1"/>
</dbReference>
<dbReference type="AlphaFoldDB" id="A0A4V2Q3D1"/>
<dbReference type="SUPFAM" id="SSF101473">
    <property type="entry name" value="DhaL-like"/>
    <property type="match status" value="1"/>
</dbReference>
<evidence type="ECO:0000256" key="2">
    <source>
        <dbReference type="ARBA" id="ARBA00022777"/>
    </source>
</evidence>